<feature type="domain" description="Plasmid pRiA4b Orf3-like" evidence="2">
    <location>
        <begin position="135"/>
        <end position="294"/>
    </location>
</feature>
<organism evidence="3 4">
    <name type="scientific">Phytohabitans maris</name>
    <dbReference type="NCBI Taxonomy" id="3071409"/>
    <lineage>
        <taxon>Bacteria</taxon>
        <taxon>Bacillati</taxon>
        <taxon>Actinomycetota</taxon>
        <taxon>Actinomycetes</taxon>
        <taxon>Micromonosporales</taxon>
        <taxon>Micromonosporaceae</taxon>
    </lineage>
</organism>
<dbReference type="Gene3D" id="3.10.450.50">
    <property type="match status" value="1"/>
</dbReference>
<keyword evidence="4" id="KW-1185">Reference proteome</keyword>
<comment type="caution">
    <text evidence="3">The sequence shown here is derived from an EMBL/GenBank/DDBJ whole genome shotgun (WGS) entry which is preliminary data.</text>
</comment>
<dbReference type="SUPFAM" id="SSF159941">
    <property type="entry name" value="MM3350-like"/>
    <property type="match status" value="1"/>
</dbReference>
<evidence type="ECO:0000256" key="1">
    <source>
        <dbReference type="SAM" id="MobiDB-lite"/>
    </source>
</evidence>
<dbReference type="Pfam" id="PF02810">
    <property type="entry name" value="SEC-C"/>
    <property type="match status" value="1"/>
</dbReference>
<dbReference type="InterPro" id="IPR004027">
    <property type="entry name" value="SEC_C_motif"/>
</dbReference>
<dbReference type="Pfam" id="PF07929">
    <property type="entry name" value="PRiA4_ORF3"/>
    <property type="match status" value="1"/>
</dbReference>
<proteinExistence type="predicted"/>
<evidence type="ECO:0000259" key="2">
    <source>
        <dbReference type="Pfam" id="PF07929"/>
    </source>
</evidence>
<reference evidence="3 4" key="1">
    <citation type="submission" date="2023-08" db="EMBL/GenBank/DDBJ databases">
        <title>Phytohabitans sansha sp. nov., isolated from marine sediment.</title>
        <authorList>
            <person name="Zhao Y."/>
            <person name="Yi K."/>
        </authorList>
    </citation>
    <scope>NUCLEOTIDE SEQUENCE [LARGE SCALE GENOMIC DNA]</scope>
    <source>
        <strain evidence="3 4">ZYX-F-186</strain>
    </source>
</reference>
<accession>A0ABU0ZWE0</accession>
<feature type="region of interest" description="Disordered" evidence="1">
    <location>
        <begin position="272"/>
        <end position="296"/>
    </location>
</feature>
<dbReference type="PANTHER" id="PTHR41878">
    <property type="entry name" value="LEXA REPRESSOR-RELATED"/>
    <property type="match status" value="1"/>
</dbReference>
<dbReference type="Gene3D" id="3.10.290.30">
    <property type="entry name" value="MM3350-like"/>
    <property type="match status" value="1"/>
</dbReference>
<dbReference type="InterPro" id="IPR024047">
    <property type="entry name" value="MM3350-like_sf"/>
</dbReference>
<gene>
    <name evidence="3" type="ORF">RB614_43145</name>
</gene>
<dbReference type="Proteomes" id="UP001230908">
    <property type="component" value="Unassembled WGS sequence"/>
</dbReference>
<dbReference type="SUPFAM" id="SSF103642">
    <property type="entry name" value="Sec-C motif"/>
    <property type="match status" value="1"/>
</dbReference>
<dbReference type="RefSeq" id="WP_308718524.1">
    <property type="nucleotide sequence ID" value="NZ_JAVHUY010000077.1"/>
</dbReference>
<evidence type="ECO:0000313" key="4">
    <source>
        <dbReference type="Proteomes" id="UP001230908"/>
    </source>
</evidence>
<name>A0ABU0ZWE0_9ACTN</name>
<dbReference type="PANTHER" id="PTHR41878:SF1">
    <property type="entry name" value="TNPR PROTEIN"/>
    <property type="match status" value="1"/>
</dbReference>
<protein>
    <submittedName>
        <fullName evidence="3">SEC-C metal-binding domain-containing protein</fullName>
    </submittedName>
</protein>
<dbReference type="EMBL" id="JAVHUY010000077">
    <property type="protein sequence ID" value="MDQ7911307.1"/>
    <property type="molecule type" value="Genomic_DNA"/>
</dbReference>
<sequence>MSATVYQMAYFLRDQYEAAWERGLLNATSYRDHGDYRRENEQTMRALAARSTTAIRVMRLNVTDLLAYAQREGKDPAGRQTRLDFAGWLHKAGHTGELWPPERNAACWCGSGGKYKKCCGNAGFLAVEPADPASLVLRIELDGITPRVWRRVAIPSNTPLDQVHLMFQEAMGWHDQHMYAFETHTHTIIDPRSDSGEATADGERLVSIATQPGATFTYVYDFGDHWTHTVTVEEIRPGGADNTFTILDGEGACPPEDTGGAARHQYLLDALADPSSPDHDEAVDQLGADFQPAKAR</sequence>
<dbReference type="InterPro" id="IPR012912">
    <property type="entry name" value="Plasmid_pRiA4b_Orf3-like"/>
</dbReference>
<evidence type="ECO:0000313" key="3">
    <source>
        <dbReference type="EMBL" id="MDQ7911307.1"/>
    </source>
</evidence>